<dbReference type="STRING" id="366533.SAMN05444339_12218"/>
<dbReference type="InterPro" id="IPR004843">
    <property type="entry name" value="Calcineurin-like_PHP"/>
</dbReference>
<proteinExistence type="predicted"/>
<dbReference type="GO" id="GO:0008803">
    <property type="term" value="F:bis(5'-nucleosyl)-tetraphosphatase (symmetrical) activity"/>
    <property type="evidence" value="ECO:0007669"/>
    <property type="project" value="TreeGrafter"/>
</dbReference>
<dbReference type="GO" id="GO:0110154">
    <property type="term" value="P:RNA decapping"/>
    <property type="evidence" value="ECO:0007669"/>
    <property type="project" value="TreeGrafter"/>
</dbReference>
<dbReference type="InterPro" id="IPR029052">
    <property type="entry name" value="Metallo-depent_PP-like"/>
</dbReference>
<dbReference type="Pfam" id="PF00149">
    <property type="entry name" value="Metallophos"/>
    <property type="match status" value="1"/>
</dbReference>
<dbReference type="PANTHER" id="PTHR42850">
    <property type="entry name" value="METALLOPHOSPHOESTERASE"/>
    <property type="match status" value="1"/>
</dbReference>
<sequence length="292" mass="31172">MTADVTTTTVSLGSRGLPGQIDLATEIFAIGDVHGQAAVLHGVLRGIGGQPKAPGTERILIFLGDLIDRGPDSIGTVSTALAAGPTIGADRVVMLPGNHELELVDVLDGGDPALWLQNGGRTVMDEVDIDWRSRPWDEELADLRTAFPADWIAGIRSAPSHLTIGDLIFVHAGIDPHANRATFLARDKPRDDLHWATIRNEFLTWTGGWDRDGDGAPMHGATVIVHGHTPAIRTSLHETQAELSQMDGIDGYSTICVDAGAASRPQIGWARFWVEDGRGMVEISATFAGDIS</sequence>
<accession>A0A1M5FLY5</accession>
<dbReference type="GO" id="GO:0016791">
    <property type="term" value="F:phosphatase activity"/>
    <property type="evidence" value="ECO:0007669"/>
    <property type="project" value="TreeGrafter"/>
</dbReference>
<name>A0A1M5FLY5_LOKAT</name>
<dbReference type="InterPro" id="IPR050126">
    <property type="entry name" value="Ap4A_hydrolase"/>
</dbReference>
<dbReference type="InterPro" id="IPR006186">
    <property type="entry name" value="Ser/Thr-sp_prot-phosphatase"/>
</dbReference>
<organism evidence="2 3">
    <name type="scientific">Loktanella atrilutea</name>
    <dbReference type="NCBI Taxonomy" id="366533"/>
    <lineage>
        <taxon>Bacteria</taxon>
        <taxon>Pseudomonadati</taxon>
        <taxon>Pseudomonadota</taxon>
        <taxon>Alphaproteobacteria</taxon>
        <taxon>Rhodobacterales</taxon>
        <taxon>Roseobacteraceae</taxon>
        <taxon>Loktanella</taxon>
    </lineage>
</organism>
<dbReference type="Proteomes" id="UP000183987">
    <property type="component" value="Unassembled WGS sequence"/>
</dbReference>
<dbReference type="GO" id="GO:0005737">
    <property type="term" value="C:cytoplasm"/>
    <property type="evidence" value="ECO:0007669"/>
    <property type="project" value="TreeGrafter"/>
</dbReference>
<dbReference type="AlphaFoldDB" id="A0A1M5FLY5"/>
<keyword evidence="3" id="KW-1185">Reference proteome</keyword>
<dbReference type="OrthoDB" id="9807890at2"/>
<protein>
    <submittedName>
        <fullName evidence="2">Serine/threonine protein phosphatase 1</fullName>
    </submittedName>
</protein>
<dbReference type="PRINTS" id="PR00114">
    <property type="entry name" value="STPHPHTASE"/>
</dbReference>
<dbReference type="EMBL" id="FQUE01000022">
    <property type="protein sequence ID" value="SHF92506.1"/>
    <property type="molecule type" value="Genomic_DNA"/>
</dbReference>
<dbReference type="PANTHER" id="PTHR42850:SF4">
    <property type="entry name" value="ZINC-DEPENDENT ENDOPOLYPHOSPHATASE"/>
    <property type="match status" value="1"/>
</dbReference>
<reference evidence="3" key="1">
    <citation type="submission" date="2016-11" db="EMBL/GenBank/DDBJ databases">
        <authorList>
            <person name="Varghese N."/>
            <person name="Submissions S."/>
        </authorList>
    </citation>
    <scope>NUCLEOTIDE SEQUENCE [LARGE SCALE GENOMIC DNA]</scope>
    <source>
        <strain evidence="3">DSM 29326</strain>
    </source>
</reference>
<feature type="domain" description="Calcineurin-like phosphoesterase" evidence="1">
    <location>
        <begin position="27"/>
        <end position="230"/>
    </location>
</feature>
<gene>
    <name evidence="2" type="ORF">SAMN05444339_12218</name>
</gene>
<dbReference type="SUPFAM" id="SSF56300">
    <property type="entry name" value="Metallo-dependent phosphatases"/>
    <property type="match status" value="1"/>
</dbReference>
<evidence type="ECO:0000313" key="2">
    <source>
        <dbReference type="EMBL" id="SHF92506.1"/>
    </source>
</evidence>
<evidence type="ECO:0000259" key="1">
    <source>
        <dbReference type="Pfam" id="PF00149"/>
    </source>
</evidence>
<evidence type="ECO:0000313" key="3">
    <source>
        <dbReference type="Proteomes" id="UP000183987"/>
    </source>
</evidence>
<dbReference type="Gene3D" id="3.60.21.10">
    <property type="match status" value="1"/>
</dbReference>